<comment type="caution">
    <text evidence="3">The sequence shown here is derived from an EMBL/GenBank/DDBJ whole genome shotgun (WGS) entry which is preliminary data.</text>
</comment>
<feature type="compositionally biased region" description="Low complexity" evidence="1">
    <location>
        <begin position="302"/>
        <end position="315"/>
    </location>
</feature>
<reference evidence="3 4" key="1">
    <citation type="submission" date="2024-01" db="EMBL/GenBank/DDBJ databases">
        <authorList>
            <person name="Allen C."/>
            <person name="Tagirdzhanova G."/>
        </authorList>
    </citation>
    <scope>NUCLEOTIDE SEQUENCE [LARGE SCALE GENOMIC DNA]</scope>
</reference>
<feature type="compositionally biased region" description="Basic and acidic residues" evidence="1">
    <location>
        <begin position="290"/>
        <end position="301"/>
    </location>
</feature>
<keyword evidence="2" id="KW-1133">Transmembrane helix</keyword>
<dbReference type="EMBL" id="CAWUHD010000120">
    <property type="protein sequence ID" value="CAK7233282.1"/>
    <property type="molecule type" value="Genomic_DNA"/>
</dbReference>
<evidence type="ECO:0000256" key="1">
    <source>
        <dbReference type="SAM" id="MobiDB-lite"/>
    </source>
</evidence>
<keyword evidence="4" id="KW-1185">Reference proteome</keyword>
<feature type="transmembrane region" description="Helical" evidence="2">
    <location>
        <begin position="154"/>
        <end position="173"/>
    </location>
</feature>
<feature type="compositionally biased region" description="Pro residues" evidence="1">
    <location>
        <begin position="255"/>
        <end position="270"/>
    </location>
</feature>
<name>A0ABP0CNX7_9PEZI</name>
<keyword evidence="2" id="KW-0472">Membrane</keyword>
<feature type="compositionally biased region" description="Low complexity" evidence="1">
    <location>
        <begin position="271"/>
        <end position="285"/>
    </location>
</feature>
<organism evidence="3 4">
    <name type="scientific">Sporothrix eucalyptigena</name>
    <dbReference type="NCBI Taxonomy" id="1812306"/>
    <lineage>
        <taxon>Eukaryota</taxon>
        <taxon>Fungi</taxon>
        <taxon>Dikarya</taxon>
        <taxon>Ascomycota</taxon>
        <taxon>Pezizomycotina</taxon>
        <taxon>Sordariomycetes</taxon>
        <taxon>Sordariomycetidae</taxon>
        <taxon>Ophiostomatales</taxon>
        <taxon>Ophiostomataceae</taxon>
        <taxon>Sporothrix</taxon>
    </lineage>
</organism>
<feature type="compositionally biased region" description="Pro residues" evidence="1">
    <location>
        <begin position="11"/>
        <end position="20"/>
    </location>
</feature>
<protein>
    <recommendedName>
        <fullName evidence="5">Integral membrane protein</fullName>
    </recommendedName>
</protein>
<feature type="region of interest" description="Disordered" evidence="1">
    <location>
        <begin position="1"/>
        <end position="33"/>
    </location>
</feature>
<gene>
    <name evidence="3" type="ORF">SEUCBS140593_008549</name>
</gene>
<evidence type="ECO:0000313" key="3">
    <source>
        <dbReference type="EMBL" id="CAK7233282.1"/>
    </source>
</evidence>
<proteinExistence type="predicted"/>
<sequence length="328" mass="36876">MASPTNGIPASLPPVPPPSPHPRRPNDARINTDGVSRFHEPAMQEYTPAHSLYEQEMDDEYEYDDDNIEYYEDRQRMLRKTLRAVNAALHMVACILLLAIMAMFLNHARRHHKFFHHSEPQAIALIILLVADLGLDAMTFVLLRRPKHPTGVIVSRLVLGLSYIALFMVYVGVGDVFPRHYTFWGLTRAFSGPVVYLFLWMLGVWNLLHTALHRHQVGRFHWRWWRKSGRRQQENQVAPALQPAVPMQTRSSRPRPAPVAPALGLPPPMGSTPTTAAPPSQTLASVQKVSEAERRDERGGSDKSMSSSVSSASTSTRITQVELVDGKT</sequence>
<feature type="transmembrane region" description="Helical" evidence="2">
    <location>
        <begin position="193"/>
        <end position="212"/>
    </location>
</feature>
<keyword evidence="2" id="KW-0812">Transmembrane</keyword>
<evidence type="ECO:0000256" key="2">
    <source>
        <dbReference type="SAM" id="Phobius"/>
    </source>
</evidence>
<evidence type="ECO:0000313" key="4">
    <source>
        <dbReference type="Proteomes" id="UP001642482"/>
    </source>
</evidence>
<accession>A0ABP0CNX7</accession>
<evidence type="ECO:0008006" key="5">
    <source>
        <dbReference type="Google" id="ProtNLM"/>
    </source>
</evidence>
<dbReference type="Proteomes" id="UP001642482">
    <property type="component" value="Unassembled WGS sequence"/>
</dbReference>
<feature type="transmembrane region" description="Helical" evidence="2">
    <location>
        <begin position="84"/>
        <end position="102"/>
    </location>
</feature>
<feature type="transmembrane region" description="Helical" evidence="2">
    <location>
        <begin position="122"/>
        <end position="142"/>
    </location>
</feature>
<feature type="region of interest" description="Disordered" evidence="1">
    <location>
        <begin position="233"/>
        <end position="328"/>
    </location>
</feature>